<gene>
    <name evidence="7" type="ORF">R2G56_04910</name>
</gene>
<dbReference type="Gene3D" id="3.10.105.10">
    <property type="entry name" value="Dipeptide-binding Protein, Domain 3"/>
    <property type="match status" value="1"/>
</dbReference>
<dbReference type="PIRSF" id="PIRSF002741">
    <property type="entry name" value="MppA"/>
    <property type="match status" value="1"/>
</dbReference>
<sequence length="534" mass="58201">MKSFLFAGTAAILASATMSSHAEELKIALSSEPTAADPHYHNLSTNNAFVQHIFEALTATDANQNVGPSLAESWEGVDDNTWVFKLREGVKFSDGSDFNADDVVFTFCRVLNNDNNVSGSFAPDVENFASVEVSDPYTVKITTKQVEPLLPELLSQIYILSDGILEHGDLSFDPANGCGVTGEWPSVDSFNNGSMTIGTGPFVLDDFTKGSKIKMSRNDAYWGEAPAWEKVELVPVPSAGPRLAGLLAGDYDFIESPAARDVKQLGEEFGYTAKPSSRVIFLQMDVARDDSPFIEAEGGKNPFQDERVRRAVAHAINREAIVERIMDGFAEPASQFVPSEMFGAQTDPVPLTYDPEKAKALLAEAGYPDGFKVTLSATNDRYINDSQVAQAIAQFLTRVGIETDLDAMTRSIFFSRRSKREFSFSMGGWGSTSGGAASFLRQYVTTGDKERGVGGSNYGGWSDPEFDAVILEAIETVDAGKRAEMLQQAGQMALDKLGLIPVHFESTLWAYRDGLAFDGRMDQYTMAKDIRPAK</sequence>
<evidence type="ECO:0000256" key="2">
    <source>
        <dbReference type="ARBA" id="ARBA00005695"/>
    </source>
</evidence>
<keyword evidence="3" id="KW-0813">Transport</keyword>
<evidence type="ECO:0000256" key="4">
    <source>
        <dbReference type="ARBA" id="ARBA00022729"/>
    </source>
</evidence>
<dbReference type="Proteomes" id="UP001185659">
    <property type="component" value="Unassembled WGS sequence"/>
</dbReference>
<dbReference type="InterPro" id="IPR030678">
    <property type="entry name" value="Peptide/Ni-bd"/>
</dbReference>
<evidence type="ECO:0000256" key="5">
    <source>
        <dbReference type="SAM" id="SignalP"/>
    </source>
</evidence>
<keyword evidence="4 5" id="KW-0732">Signal</keyword>
<reference evidence="7 8" key="1">
    <citation type="submission" date="2023-10" db="EMBL/GenBank/DDBJ databases">
        <authorList>
            <person name="Venkata Ramana C."/>
            <person name="Sasikala C."/>
            <person name="Dhurka M."/>
        </authorList>
    </citation>
    <scope>NUCLEOTIDE SEQUENCE [LARGE SCALE GENOMIC DNA]</scope>
    <source>
        <strain evidence="7 8">KCTC 32151</strain>
    </source>
</reference>
<comment type="subcellular location">
    <subcellularLocation>
        <location evidence="1">Periplasm</location>
    </subcellularLocation>
</comment>
<evidence type="ECO:0000313" key="8">
    <source>
        <dbReference type="Proteomes" id="UP001185659"/>
    </source>
</evidence>
<dbReference type="EMBL" id="JAWLIP010000001">
    <property type="protein sequence ID" value="MDV6225621.1"/>
    <property type="molecule type" value="Genomic_DNA"/>
</dbReference>
<accession>A0ABU4AHL7</accession>
<evidence type="ECO:0000256" key="3">
    <source>
        <dbReference type="ARBA" id="ARBA00022448"/>
    </source>
</evidence>
<comment type="caution">
    <text evidence="7">The sequence shown here is derived from an EMBL/GenBank/DDBJ whole genome shotgun (WGS) entry which is preliminary data.</text>
</comment>
<feature type="domain" description="Solute-binding protein family 5" evidence="6">
    <location>
        <begin position="66"/>
        <end position="449"/>
    </location>
</feature>
<dbReference type="PANTHER" id="PTHR30290:SF9">
    <property type="entry name" value="OLIGOPEPTIDE-BINDING PROTEIN APPA"/>
    <property type="match status" value="1"/>
</dbReference>
<feature type="chain" id="PRO_5045411299" evidence="5">
    <location>
        <begin position="23"/>
        <end position="534"/>
    </location>
</feature>
<evidence type="ECO:0000259" key="6">
    <source>
        <dbReference type="Pfam" id="PF00496"/>
    </source>
</evidence>
<dbReference type="CDD" id="cd08498">
    <property type="entry name" value="PBP2_NikA_DppA_OppA_like_2"/>
    <property type="match status" value="1"/>
</dbReference>
<protein>
    <submittedName>
        <fullName evidence="7">ABC transporter substrate-binding protein</fullName>
    </submittedName>
</protein>
<dbReference type="Gene3D" id="3.40.190.10">
    <property type="entry name" value="Periplasmic binding protein-like II"/>
    <property type="match status" value="1"/>
</dbReference>
<evidence type="ECO:0000256" key="1">
    <source>
        <dbReference type="ARBA" id="ARBA00004418"/>
    </source>
</evidence>
<feature type="signal peptide" evidence="5">
    <location>
        <begin position="1"/>
        <end position="22"/>
    </location>
</feature>
<proteinExistence type="inferred from homology"/>
<dbReference type="SUPFAM" id="SSF53850">
    <property type="entry name" value="Periplasmic binding protein-like II"/>
    <property type="match status" value="1"/>
</dbReference>
<name>A0ABU4AHL7_9HYPH</name>
<keyword evidence="8" id="KW-1185">Reference proteome</keyword>
<dbReference type="Pfam" id="PF00496">
    <property type="entry name" value="SBP_bac_5"/>
    <property type="match status" value="1"/>
</dbReference>
<dbReference type="RefSeq" id="WP_317560608.1">
    <property type="nucleotide sequence ID" value="NZ_JAWLIP010000001.1"/>
</dbReference>
<dbReference type="InterPro" id="IPR000914">
    <property type="entry name" value="SBP_5_dom"/>
</dbReference>
<dbReference type="PROSITE" id="PS01040">
    <property type="entry name" value="SBP_BACTERIAL_5"/>
    <property type="match status" value="1"/>
</dbReference>
<dbReference type="InterPro" id="IPR039424">
    <property type="entry name" value="SBP_5"/>
</dbReference>
<dbReference type="InterPro" id="IPR023765">
    <property type="entry name" value="SBP_5_CS"/>
</dbReference>
<comment type="similarity">
    <text evidence="2">Belongs to the bacterial solute-binding protein 5 family.</text>
</comment>
<evidence type="ECO:0000313" key="7">
    <source>
        <dbReference type="EMBL" id="MDV6225621.1"/>
    </source>
</evidence>
<dbReference type="PANTHER" id="PTHR30290">
    <property type="entry name" value="PERIPLASMIC BINDING COMPONENT OF ABC TRANSPORTER"/>
    <property type="match status" value="1"/>
</dbReference>
<organism evidence="7 8">
    <name type="scientific">Nitratireductor aquimarinus</name>
    <dbReference type="NCBI Taxonomy" id="889300"/>
    <lineage>
        <taxon>Bacteria</taxon>
        <taxon>Pseudomonadati</taxon>
        <taxon>Pseudomonadota</taxon>
        <taxon>Alphaproteobacteria</taxon>
        <taxon>Hyphomicrobiales</taxon>
        <taxon>Phyllobacteriaceae</taxon>
        <taxon>Nitratireductor</taxon>
    </lineage>
</organism>